<dbReference type="Gramene" id="PRQ30089">
    <property type="protein sequence ID" value="PRQ30089"/>
    <property type="gene ID" value="RchiOBHm_Chr5g0020821"/>
</dbReference>
<evidence type="ECO:0000313" key="3">
    <source>
        <dbReference type="Proteomes" id="UP000238479"/>
    </source>
</evidence>
<dbReference type="Proteomes" id="UP000238479">
    <property type="component" value="Chromosome 5"/>
</dbReference>
<dbReference type="AlphaFoldDB" id="A0A2P6Q7D9"/>
<reference evidence="2 3" key="1">
    <citation type="journal article" date="2018" name="Nat. Genet.">
        <title>The Rosa genome provides new insights in the design of modern roses.</title>
        <authorList>
            <person name="Bendahmane M."/>
        </authorList>
    </citation>
    <scope>NUCLEOTIDE SEQUENCE [LARGE SCALE GENOMIC DNA]</scope>
    <source>
        <strain evidence="3">cv. Old Blush</strain>
    </source>
</reference>
<gene>
    <name evidence="2" type="ORF">RchiOBHm_Chr5g0020821</name>
</gene>
<accession>A0A2P6Q7D9</accession>
<evidence type="ECO:0000313" key="2">
    <source>
        <dbReference type="EMBL" id="PRQ30089.1"/>
    </source>
</evidence>
<name>A0A2P6Q7D9_ROSCH</name>
<evidence type="ECO:0000256" key="1">
    <source>
        <dbReference type="SAM" id="Phobius"/>
    </source>
</evidence>
<keyword evidence="1" id="KW-0812">Transmembrane</keyword>
<proteinExistence type="predicted"/>
<feature type="transmembrane region" description="Helical" evidence="1">
    <location>
        <begin position="45"/>
        <end position="66"/>
    </location>
</feature>
<keyword evidence="1" id="KW-0472">Membrane</keyword>
<protein>
    <submittedName>
        <fullName evidence="2">Uncharacterized protein</fullName>
    </submittedName>
</protein>
<comment type="caution">
    <text evidence="2">The sequence shown here is derived from an EMBL/GenBank/DDBJ whole genome shotgun (WGS) entry which is preliminary data.</text>
</comment>
<keyword evidence="1" id="KW-1133">Transmembrane helix</keyword>
<sequence length="81" mass="9055">MYKDSGKLFSSGSIFLNSFRKSSNLELERPDAAFNLYKFKVADSFVYFVQLGYRGISASIIFFLYLSSAFVQDALATPSGN</sequence>
<keyword evidence="3" id="KW-1185">Reference proteome</keyword>
<dbReference type="EMBL" id="PDCK01000043">
    <property type="protein sequence ID" value="PRQ30089.1"/>
    <property type="molecule type" value="Genomic_DNA"/>
</dbReference>
<organism evidence="2 3">
    <name type="scientific">Rosa chinensis</name>
    <name type="common">China rose</name>
    <dbReference type="NCBI Taxonomy" id="74649"/>
    <lineage>
        <taxon>Eukaryota</taxon>
        <taxon>Viridiplantae</taxon>
        <taxon>Streptophyta</taxon>
        <taxon>Embryophyta</taxon>
        <taxon>Tracheophyta</taxon>
        <taxon>Spermatophyta</taxon>
        <taxon>Magnoliopsida</taxon>
        <taxon>eudicotyledons</taxon>
        <taxon>Gunneridae</taxon>
        <taxon>Pentapetalae</taxon>
        <taxon>rosids</taxon>
        <taxon>fabids</taxon>
        <taxon>Rosales</taxon>
        <taxon>Rosaceae</taxon>
        <taxon>Rosoideae</taxon>
        <taxon>Rosoideae incertae sedis</taxon>
        <taxon>Rosa</taxon>
    </lineage>
</organism>